<evidence type="ECO:0000313" key="11">
    <source>
        <dbReference type="Proteomes" id="UP000694864"/>
    </source>
</evidence>
<protein>
    <recommendedName>
        <fullName evidence="6">5'-3' exoribonuclease</fullName>
        <ecNumber evidence="6">3.1.13.-</ecNumber>
    </recommendedName>
</protein>
<evidence type="ECO:0000256" key="3">
    <source>
        <dbReference type="ARBA" id="ARBA00022722"/>
    </source>
</evidence>
<evidence type="ECO:0000256" key="5">
    <source>
        <dbReference type="ARBA" id="ARBA00022839"/>
    </source>
</evidence>
<keyword evidence="11" id="KW-1185">Reference proteome</keyword>
<keyword evidence="3 6" id="KW-0540">Nuclease</keyword>
<dbReference type="GeneID" id="104771372"/>
<dbReference type="InterPro" id="IPR041412">
    <property type="entry name" value="Xrn1_helical"/>
</dbReference>
<dbReference type="PROSITE" id="PS50158">
    <property type="entry name" value="ZF_CCHC"/>
    <property type="match status" value="1"/>
</dbReference>
<evidence type="ECO:0000256" key="8">
    <source>
        <dbReference type="SAM" id="Coils"/>
    </source>
</evidence>
<dbReference type="RefSeq" id="XP_010494189.1">
    <property type="nucleotide sequence ID" value="XM_010495887.2"/>
</dbReference>
<keyword evidence="4 6" id="KW-0378">Hydrolase</keyword>
<dbReference type="InterPro" id="IPR001878">
    <property type="entry name" value="Znf_CCHC"/>
</dbReference>
<evidence type="ECO:0000256" key="2">
    <source>
        <dbReference type="ARBA" id="ARBA00022664"/>
    </source>
</evidence>
<evidence type="ECO:0000256" key="9">
    <source>
        <dbReference type="SAM" id="MobiDB-lite"/>
    </source>
</evidence>
<dbReference type="InterPro" id="IPR027073">
    <property type="entry name" value="5_3_exoribonuclease"/>
</dbReference>
<keyword evidence="2 6" id="KW-0507">mRNA processing</keyword>
<keyword evidence="5 6" id="KW-0269">Exonuclease</keyword>
<dbReference type="Pfam" id="PF17846">
    <property type="entry name" value="XRN_M"/>
    <property type="match status" value="1"/>
</dbReference>
<reference evidence="12" key="2">
    <citation type="submission" date="2025-08" db="UniProtKB">
        <authorList>
            <consortium name="RefSeq"/>
        </authorList>
    </citation>
    <scope>IDENTIFICATION</scope>
    <source>
        <tissue evidence="12">Leaf</tissue>
    </source>
</reference>
<dbReference type="SUPFAM" id="SSF57756">
    <property type="entry name" value="Retrovirus zinc finger-like domains"/>
    <property type="match status" value="1"/>
</dbReference>
<dbReference type="InterPro" id="IPR004859">
    <property type="entry name" value="Xrn1_N"/>
</dbReference>
<accession>A0ABM0Y1U4</accession>
<organism evidence="11 12">
    <name type="scientific">Camelina sativa</name>
    <name type="common">False flax</name>
    <name type="synonym">Myagrum sativum</name>
    <dbReference type="NCBI Taxonomy" id="90675"/>
    <lineage>
        <taxon>Eukaryota</taxon>
        <taxon>Viridiplantae</taxon>
        <taxon>Streptophyta</taxon>
        <taxon>Embryophyta</taxon>
        <taxon>Tracheophyta</taxon>
        <taxon>Spermatophyta</taxon>
        <taxon>Magnoliopsida</taxon>
        <taxon>eudicotyledons</taxon>
        <taxon>Gunneridae</taxon>
        <taxon>Pentapetalae</taxon>
        <taxon>rosids</taxon>
        <taxon>malvids</taxon>
        <taxon>Brassicales</taxon>
        <taxon>Brassicaceae</taxon>
        <taxon>Camelineae</taxon>
        <taxon>Camelina</taxon>
    </lineage>
</organism>
<keyword evidence="7" id="KW-0479">Metal-binding</keyword>
<feature type="domain" description="CCHC-type" evidence="10">
    <location>
        <begin position="264"/>
        <end position="278"/>
    </location>
</feature>
<gene>
    <name evidence="12" type="primary">LOC104771372</name>
</gene>
<dbReference type="InterPro" id="IPR017151">
    <property type="entry name" value="Xrn2/3/4"/>
</dbReference>
<dbReference type="PANTHER" id="PTHR12341:SF64">
    <property type="entry name" value="5'-3' EXORIBONUCLEASE 2"/>
    <property type="match status" value="1"/>
</dbReference>
<dbReference type="SMART" id="SM00343">
    <property type="entry name" value="ZnF_C2HC"/>
    <property type="match status" value="1"/>
</dbReference>
<evidence type="ECO:0000256" key="6">
    <source>
        <dbReference type="PIRNR" id="PIRNR037239"/>
    </source>
</evidence>
<evidence type="ECO:0000256" key="4">
    <source>
        <dbReference type="ARBA" id="ARBA00022801"/>
    </source>
</evidence>
<dbReference type="PIRSF" id="PIRSF037239">
    <property type="entry name" value="Exonuclease_Xrn2"/>
    <property type="match status" value="1"/>
</dbReference>
<evidence type="ECO:0000313" key="12">
    <source>
        <dbReference type="RefSeq" id="XP_010494189.1"/>
    </source>
</evidence>
<dbReference type="Gene3D" id="3.40.50.12390">
    <property type="match status" value="2"/>
</dbReference>
<dbReference type="PANTHER" id="PTHR12341">
    <property type="entry name" value="5'-&gt;3' EXORIBONUCLEASE"/>
    <property type="match status" value="1"/>
</dbReference>
<dbReference type="Gene3D" id="1.25.40.1050">
    <property type="match status" value="1"/>
</dbReference>
<comment type="function">
    <text evidence="6">Possesses 5'-&gt;3' exoribonuclease activity. Acts as an endogenous post-transcriptional gene silencing (PTGS) suppressor.</text>
</comment>
<keyword evidence="8" id="KW-0175">Coiled coil</keyword>
<dbReference type="Proteomes" id="UP000694864">
    <property type="component" value="Chromosome 20"/>
</dbReference>
<feature type="coiled-coil region" evidence="8">
    <location>
        <begin position="117"/>
        <end position="146"/>
    </location>
</feature>
<feature type="compositionally biased region" description="Basic residues" evidence="9">
    <location>
        <begin position="954"/>
        <end position="963"/>
    </location>
</feature>
<keyword evidence="7" id="KW-0863">Zinc-finger</keyword>
<evidence type="ECO:0000256" key="7">
    <source>
        <dbReference type="PROSITE-ProRule" id="PRU00047"/>
    </source>
</evidence>
<reference evidence="11" key="1">
    <citation type="journal article" date="2014" name="Nat. Commun.">
        <title>The emerging biofuel crop Camelina sativa retains a highly undifferentiated hexaploid genome structure.</title>
        <authorList>
            <person name="Kagale S."/>
            <person name="Koh C."/>
            <person name="Nixon J."/>
            <person name="Bollina V."/>
            <person name="Clarke W.E."/>
            <person name="Tuteja R."/>
            <person name="Spillane C."/>
            <person name="Robinson S.J."/>
            <person name="Links M.G."/>
            <person name="Clarke C."/>
            <person name="Higgins E.E."/>
            <person name="Huebert T."/>
            <person name="Sharpe A.G."/>
            <person name="Parkin I.A."/>
        </authorList>
    </citation>
    <scope>NUCLEOTIDE SEQUENCE [LARGE SCALE GENOMIC DNA]</scope>
    <source>
        <strain evidence="11">cv. DH55</strain>
    </source>
</reference>
<feature type="compositionally biased region" description="Polar residues" evidence="9">
    <location>
        <begin position="885"/>
        <end position="909"/>
    </location>
</feature>
<evidence type="ECO:0000256" key="1">
    <source>
        <dbReference type="ARBA" id="ARBA00006994"/>
    </source>
</evidence>
<feature type="region of interest" description="Disordered" evidence="9">
    <location>
        <begin position="885"/>
        <end position="963"/>
    </location>
</feature>
<dbReference type="Pfam" id="PF00098">
    <property type="entry name" value="zf-CCHC"/>
    <property type="match status" value="1"/>
</dbReference>
<proteinExistence type="inferred from homology"/>
<comment type="similarity">
    <text evidence="1 6">Belongs to the 5'-3' exonuclease family. XRN2/RAT1 subfamily.</text>
</comment>
<name>A0ABM0Y1U4_CAMSA</name>
<sequence>MGVPSFYKWLIERYPLILQEVIEEEPLEVNGGVTIPIDTSKPNPNGYEYDNLYLDMNGIIHPCFHPEDKPSPTTFTQVFQCMFDYIDRLFVMVRPRKLLFMAIDGVAPRAKMNQQRARRFRAAKDAAEAAAEEEQLRQEFEREGKKLPPRVDSQVFDSNVITPGTEFMSTLSFALRYYIHIRLNSDPGWKNIKVILSDANVPGEGEHKIMSYIRCNKNHPGYNPNTHHCLYGLDADLIMLSLATHEIHFSILREVVFFPGEQDKCFLCGQMGHRAADCEGKMKRKAGEMLDNTEPDVAVKKPYEFVNIWILREYLEHDMQKPSKRSKKNLDRLIDDFIFICFFVGNDFLPHMPTLDIREGAIELLMSVYRSHFSSAKKYLTDASKLNLSNVERFIQAVGMYENKIFLKRALVHQRQSERFCRDKARDSAQASRQFSGKLVQLDAVDEVSDLLHSSPPKKYLRLSLDDNTGVTNVETENSIKTEELDNREDLKFKLKKLLRNKADVFSSGNGEQDKVRLGVSGWRERYYEEKFTAKSVEEMEQIRRDVVLKYTEGLCWIMHYYYHGVCSWKWFYPYHYAPFASDLKGLDRLDIKFELGSPFKPFNQLLSVLPSASAHALPECYRTLMTDPESAIADFYPADFEIDMNGKRYSWQGIAKLPFVDERRLLETIALVEKSLTTEEIRRNSVLFDMLFVVASHPLAELIRSLNSHTNNLSSEERATIMEKIDPALSDGMNGYVASCGGDSQPPCFSSPVEGMEDVLANQVICAIYKLPEDIRGSEITHQIPSLVIPKKTINLVDLKGESLLWHEDGDKRRAPARIMKTKRYNPEGSISGDRLGKAAHRLVLQTINAQPDNAHINTEPALCPNTVFQNQRASEKIPAFQENKIQWVSPQSQITPKKMKSPQSQNTWKKKRSSKRLEDLKKKNPLSVIPLKMKKSKNPRGKKENQIPQTKPTKKQKKRAIHLRMVEETRKRKEQQKIKIAKKAQMVPNTLELRSKTLPRSSSTI</sequence>
<evidence type="ECO:0000259" key="10">
    <source>
        <dbReference type="PROSITE" id="PS50158"/>
    </source>
</evidence>
<dbReference type="InterPro" id="IPR036875">
    <property type="entry name" value="Znf_CCHC_sf"/>
</dbReference>
<dbReference type="EC" id="3.1.13.-" evidence="6"/>
<keyword evidence="7" id="KW-0862">Zinc</keyword>
<dbReference type="CDD" id="cd18673">
    <property type="entry name" value="PIN_XRN1-2-like"/>
    <property type="match status" value="1"/>
</dbReference>
<dbReference type="Pfam" id="PF03159">
    <property type="entry name" value="XRN_N"/>
    <property type="match status" value="1"/>
</dbReference>